<keyword evidence="3" id="KW-1185">Reference proteome</keyword>
<dbReference type="EMBL" id="JFBX01000114">
    <property type="protein sequence ID" value="KXH49374.1"/>
    <property type="molecule type" value="Genomic_DNA"/>
</dbReference>
<evidence type="ECO:0000313" key="3">
    <source>
        <dbReference type="Proteomes" id="UP000070328"/>
    </source>
</evidence>
<evidence type="ECO:0000256" key="1">
    <source>
        <dbReference type="SAM" id="MobiDB-lite"/>
    </source>
</evidence>
<accession>A0A135TML8</accession>
<dbReference type="AlphaFoldDB" id="A0A135TML8"/>
<evidence type="ECO:0000313" key="2">
    <source>
        <dbReference type="EMBL" id="KXH49374.1"/>
    </source>
</evidence>
<gene>
    <name evidence="2" type="ORF">CSIM01_11919</name>
</gene>
<proteinExistence type="predicted"/>
<feature type="region of interest" description="Disordered" evidence="1">
    <location>
        <begin position="119"/>
        <end position="141"/>
    </location>
</feature>
<organism evidence="2 3">
    <name type="scientific">Colletotrichum simmondsii</name>
    <dbReference type="NCBI Taxonomy" id="703756"/>
    <lineage>
        <taxon>Eukaryota</taxon>
        <taxon>Fungi</taxon>
        <taxon>Dikarya</taxon>
        <taxon>Ascomycota</taxon>
        <taxon>Pezizomycotina</taxon>
        <taxon>Sordariomycetes</taxon>
        <taxon>Hypocreomycetidae</taxon>
        <taxon>Glomerellales</taxon>
        <taxon>Glomerellaceae</taxon>
        <taxon>Colletotrichum</taxon>
        <taxon>Colletotrichum acutatum species complex</taxon>
    </lineage>
</organism>
<comment type="caution">
    <text evidence="2">The sequence shown here is derived from an EMBL/GenBank/DDBJ whole genome shotgun (WGS) entry which is preliminary data.</text>
</comment>
<sequence>MKQKPHPAKRNPHDNLTSSVLSPFPFPSHSISFYSATHTLSTLPKLRRNPFSSLNLLNNTRSPIRTRLREPAQIRRIKPQTNDRVAPPLLTLAHHPPQRIITTIIQHRREPPQLPARKRLDHHAQARGDVARAHREAVDCA</sequence>
<dbReference type="Proteomes" id="UP000070328">
    <property type="component" value="Unassembled WGS sequence"/>
</dbReference>
<feature type="compositionally biased region" description="Basic and acidic residues" evidence="1">
    <location>
        <begin position="122"/>
        <end position="141"/>
    </location>
</feature>
<reference evidence="2 3" key="1">
    <citation type="submission" date="2014-02" db="EMBL/GenBank/DDBJ databases">
        <title>The genome sequence of Colletotrichum simmondsii CBS122122.</title>
        <authorList>
            <person name="Baroncelli R."/>
            <person name="Thon M.R."/>
        </authorList>
    </citation>
    <scope>NUCLEOTIDE SEQUENCE [LARGE SCALE GENOMIC DNA]</scope>
    <source>
        <strain evidence="2 3">CBS122122</strain>
    </source>
</reference>
<protein>
    <submittedName>
        <fullName evidence="2">Uncharacterized protein</fullName>
    </submittedName>
</protein>
<name>A0A135TML8_9PEZI</name>